<dbReference type="PANTHER" id="PTHR10098:SF111">
    <property type="entry name" value="CHAT DOMAIN-CONTAINING PROTEIN"/>
    <property type="match status" value="1"/>
</dbReference>
<reference evidence="2 3" key="1">
    <citation type="submission" date="2024-03" db="EMBL/GenBank/DDBJ databases">
        <authorList>
            <consortium name="ELIXIR-Norway"/>
            <consortium name="Elixir Norway"/>
        </authorList>
    </citation>
    <scope>NUCLEOTIDE SEQUENCE [LARGE SCALE GENOMIC DNA]</scope>
</reference>
<proteinExistence type="predicted"/>
<dbReference type="Proteomes" id="UP001497522">
    <property type="component" value="Chromosome 2"/>
</dbReference>
<gene>
    <name evidence="2" type="ORF">CSSPJE1EN2_LOCUS13803</name>
</gene>
<protein>
    <recommendedName>
        <fullName evidence="1">CHAT domain-containing protein</fullName>
    </recommendedName>
</protein>
<dbReference type="EMBL" id="OZ023703">
    <property type="protein sequence ID" value="CAK9871135.1"/>
    <property type="molecule type" value="Genomic_DNA"/>
</dbReference>
<dbReference type="PANTHER" id="PTHR10098">
    <property type="entry name" value="RAPSYN-RELATED"/>
    <property type="match status" value="1"/>
</dbReference>
<evidence type="ECO:0000313" key="2">
    <source>
        <dbReference type="EMBL" id="CAK9871135.1"/>
    </source>
</evidence>
<dbReference type="InterPro" id="IPR024983">
    <property type="entry name" value="CHAT_dom"/>
</dbReference>
<dbReference type="Pfam" id="PF12770">
    <property type="entry name" value="CHAT"/>
    <property type="match status" value="1"/>
</dbReference>
<keyword evidence="3" id="KW-1185">Reference proteome</keyword>
<evidence type="ECO:0000313" key="3">
    <source>
        <dbReference type="Proteomes" id="UP001497522"/>
    </source>
</evidence>
<sequence length="1119" mass="126545">MNGFLELEPLESLKSRLSETGTWFEIFEQLAEHALLMDARGNGTEAEVFYHQCKLYLEQASEGDEHVAGSPSSTIALFWVYLALANLHRYSHMPDYSKAIEYLQLLLSTRAKIASSSEGAMARSYNEIRFALCLTMFEWVEGPKEFDQAAGNAVLNVVQVQEKAQDIVDEWKTLDDVQVSSSLAHMLSLGYAKLQRNDRESHWDQWLTNLKMQYVVTGDPTLDKIPKYPSVEFQRFSKNTKLCLHRFREFGVKAKTARAAGQILEAEQCYGRASLAAAEAIQAHTELGSTIKALKSSIVEVMYERAYDVDFSLDKERETRLIAEAVLEAHKFFPEVYNGSVSDLDLKGFICWHLSKQYEDWGRIGEALFWNEKRLELLEADKKKPLYNYVLLRSIAMRLHLGEDEKARNMIPDVMKKLKKNASDQGSPDAIQALATLPYTSHLRREIFRQTMTADVNEDEYYAEVKWAEQFLQNFKAHDGGTKHEKPDEITKWNLLCSKGKQLMSEDKLEEAVVCFHECLKLITEDGSDAMYYTMECHGLIGDCRSILFHREVQRELQFGIGAYPGNDETLQFMYHFRDSMDNLQKALKVAEQRDDIYNMANYNKMLGFLLYTNWRLVLPCHAKLSKDGYTCLRTALKHHKASGRNLNRLLYGLRDTNALWISVLERHDNVSIGFTSIKESRDVSGPGTVMLEFIKTDGEDKEKFIIYAVTQGGAVRMQLSDKPEEDLEILIKKLTDHMSQKPNSMLPEPELIQILEDLHEAFFAPIQLVLDDMEEHHKLVICANKILAGVPFAVLRNPKTKKFLIESHTIVCTPSLRILKQCNQRLKTLQHLPLMESTGAALVLGDPAFSSGELNRLEFSGVEADTIADILGHQNVRLLKGKSAVKNEVLDWAQLATASGKYQAVMHLATHGKGADDNFIEGALEFANPKVKDWPPVPTSKLSHDMSNLSLQSESQMKTSNEASSSTPIMPLQAQEPAFHGRGYGGLRRRKVDPHHLTSEEIVKDYIWRMLLVVLSACETAKGDVKSEGTLNLARALLISGVPSTIVSKWKVDDASAPILMTGLYRAMTHGMDVASALRASMMDMINKNYCIHQWAPFIVMGLGTVTLPEQFLVQKSI</sequence>
<dbReference type="SUPFAM" id="SSF48452">
    <property type="entry name" value="TPR-like"/>
    <property type="match status" value="1"/>
</dbReference>
<dbReference type="InterPro" id="IPR011990">
    <property type="entry name" value="TPR-like_helical_dom_sf"/>
</dbReference>
<accession>A0ABP1B7K9</accession>
<feature type="domain" description="CHAT" evidence="1">
    <location>
        <begin position="756"/>
        <end position="1103"/>
    </location>
</feature>
<evidence type="ECO:0000259" key="1">
    <source>
        <dbReference type="Pfam" id="PF12770"/>
    </source>
</evidence>
<organism evidence="2 3">
    <name type="scientific">Sphagnum jensenii</name>
    <dbReference type="NCBI Taxonomy" id="128206"/>
    <lineage>
        <taxon>Eukaryota</taxon>
        <taxon>Viridiplantae</taxon>
        <taxon>Streptophyta</taxon>
        <taxon>Embryophyta</taxon>
        <taxon>Bryophyta</taxon>
        <taxon>Sphagnophytina</taxon>
        <taxon>Sphagnopsida</taxon>
        <taxon>Sphagnales</taxon>
        <taxon>Sphagnaceae</taxon>
        <taxon>Sphagnum</taxon>
    </lineage>
</organism>
<name>A0ABP1B7K9_9BRYO</name>